<dbReference type="InterPro" id="IPR015797">
    <property type="entry name" value="NUDIX_hydrolase-like_dom_sf"/>
</dbReference>
<proteinExistence type="inferred from homology"/>
<dbReference type="Proteomes" id="UP000234212">
    <property type="component" value="Unassembled WGS sequence"/>
</dbReference>
<dbReference type="GO" id="GO:0005737">
    <property type="term" value="C:cytoplasm"/>
    <property type="evidence" value="ECO:0007669"/>
    <property type="project" value="TreeGrafter"/>
</dbReference>
<dbReference type="InterPro" id="IPR020084">
    <property type="entry name" value="NUDIX_hydrolase_CS"/>
</dbReference>
<dbReference type="PANTHER" id="PTHR43758:SF2">
    <property type="entry name" value="OXIDIZED PURINE NUCLEOSIDE TRIPHOSPHATE HYDROLASE"/>
    <property type="match status" value="1"/>
</dbReference>
<comment type="similarity">
    <text evidence="2">Belongs to the Nudix hydrolase family.</text>
</comment>
<evidence type="ECO:0000313" key="7">
    <source>
        <dbReference type="EMBL" id="PLA56144.1"/>
    </source>
</evidence>
<dbReference type="GeneID" id="69830278"/>
<feature type="domain" description="Nudix hydrolase" evidence="6">
    <location>
        <begin position="11"/>
        <end position="86"/>
    </location>
</feature>
<evidence type="ECO:0000256" key="5">
    <source>
        <dbReference type="ARBA" id="ARBA00022842"/>
    </source>
</evidence>
<dbReference type="Gene3D" id="3.90.79.10">
    <property type="entry name" value="Nucleoside Triphosphate Pyrophosphohydrolase"/>
    <property type="match status" value="1"/>
</dbReference>
<evidence type="ECO:0000256" key="2">
    <source>
        <dbReference type="ARBA" id="ARBA00005582"/>
    </source>
</evidence>
<dbReference type="GO" id="GO:0016818">
    <property type="term" value="F:hydrolase activity, acting on acid anhydrides, in phosphorus-containing anhydrides"/>
    <property type="evidence" value="ECO:0007669"/>
    <property type="project" value="TreeGrafter"/>
</dbReference>
<gene>
    <name evidence="7" type="ORF">CYJ91_10745</name>
</gene>
<reference evidence="7 8" key="1">
    <citation type="submission" date="2017-12" db="EMBL/GenBank/DDBJ databases">
        <title>Phylogenetic diversity of female urinary microbiome.</title>
        <authorList>
            <person name="Thomas-White K."/>
            <person name="Wolfe A.J."/>
        </authorList>
    </citation>
    <scope>NUCLEOTIDE SEQUENCE [LARGE SCALE GENOMIC DNA]</scope>
    <source>
        <strain evidence="7 8">UMB0004</strain>
    </source>
</reference>
<evidence type="ECO:0000313" key="8">
    <source>
        <dbReference type="Proteomes" id="UP000234212"/>
    </source>
</evidence>
<accession>A0A180BDY3</accession>
<evidence type="ECO:0000256" key="1">
    <source>
        <dbReference type="ARBA" id="ARBA00001946"/>
    </source>
</evidence>
<dbReference type="PROSITE" id="PS00893">
    <property type="entry name" value="NUDIX_BOX"/>
    <property type="match status" value="1"/>
</dbReference>
<dbReference type="InterPro" id="IPR000086">
    <property type="entry name" value="NUDIX_hydrolase_dom"/>
</dbReference>
<dbReference type="RefSeq" id="WP_005685220.1">
    <property type="nucleotide sequence ID" value="NZ_BSWG01000014.1"/>
</dbReference>
<dbReference type="GO" id="GO:0046872">
    <property type="term" value="F:metal ion binding"/>
    <property type="evidence" value="ECO:0007669"/>
    <property type="project" value="UniProtKB-KW"/>
</dbReference>
<sequence>MVKKYTLVTVETPSGWLLINRTNPPYRGMWNTLGGKFLPDETPAVCAARELQEESHIIIPAHELTGVGRVFWHVDGQLRGELYAFFGKTDEPFLGPRATREGILATFSKTWLLADNPGLVPDLQPLLKYALNGEKHDYASYFNGDTLQAFRIADGEFHD</sequence>
<organism evidence="7 8">
    <name type="scientific">Lacticaseibacillus rhamnosus</name>
    <name type="common">Lactobacillus rhamnosus</name>
    <dbReference type="NCBI Taxonomy" id="47715"/>
    <lineage>
        <taxon>Bacteria</taxon>
        <taxon>Bacillati</taxon>
        <taxon>Bacillota</taxon>
        <taxon>Bacilli</taxon>
        <taxon>Lactobacillales</taxon>
        <taxon>Lactobacillaceae</taxon>
        <taxon>Lacticaseibacillus</taxon>
    </lineage>
</organism>
<keyword evidence="4" id="KW-0378">Hydrolase</keyword>
<dbReference type="AlphaFoldDB" id="A0A180BDY3"/>
<dbReference type="SUPFAM" id="SSF55811">
    <property type="entry name" value="Nudix"/>
    <property type="match status" value="1"/>
</dbReference>
<evidence type="ECO:0000256" key="3">
    <source>
        <dbReference type="ARBA" id="ARBA00022723"/>
    </source>
</evidence>
<dbReference type="Pfam" id="PF00293">
    <property type="entry name" value="NUDIX"/>
    <property type="match status" value="1"/>
</dbReference>
<dbReference type="CDD" id="cd18886">
    <property type="entry name" value="NUDIX_MutT_Nudt1"/>
    <property type="match status" value="1"/>
</dbReference>
<accession>A0A2A5L3S9</accession>
<comment type="caution">
    <text evidence="7">The sequence shown here is derived from an EMBL/GenBank/DDBJ whole genome shotgun (WGS) entry which is preliminary data.</text>
</comment>
<dbReference type="PANTHER" id="PTHR43758">
    <property type="entry name" value="7,8-DIHYDRO-8-OXOGUANINE TRIPHOSPHATASE"/>
    <property type="match status" value="1"/>
</dbReference>
<protein>
    <submittedName>
        <fullName evidence="7">8-oxo-dGTP diphosphatase</fullName>
    </submittedName>
</protein>
<evidence type="ECO:0000256" key="4">
    <source>
        <dbReference type="ARBA" id="ARBA00022801"/>
    </source>
</evidence>
<evidence type="ECO:0000259" key="6">
    <source>
        <dbReference type="Pfam" id="PF00293"/>
    </source>
</evidence>
<keyword evidence="5" id="KW-0460">Magnesium</keyword>
<dbReference type="EMBL" id="PKJX01000005">
    <property type="protein sequence ID" value="PLA56144.1"/>
    <property type="molecule type" value="Genomic_DNA"/>
</dbReference>
<name>A0A180BDY3_LACRH</name>
<keyword evidence="3" id="KW-0479">Metal-binding</keyword>
<comment type="cofactor">
    <cofactor evidence="1">
        <name>Mg(2+)</name>
        <dbReference type="ChEBI" id="CHEBI:18420"/>
    </cofactor>
</comment>